<dbReference type="OMA" id="GERDIPQ"/>
<dbReference type="AlphaFoldDB" id="A0A0U1LX10"/>
<gene>
    <name evidence="3" type="ORF">PISL3812_04941</name>
</gene>
<proteinExistence type="predicted"/>
<reference evidence="3 4" key="1">
    <citation type="submission" date="2015-04" db="EMBL/GenBank/DDBJ databases">
        <authorList>
            <person name="Syromyatnikov M.Y."/>
            <person name="Popov V.N."/>
        </authorList>
    </citation>
    <scope>NUCLEOTIDE SEQUENCE [LARGE SCALE GENOMIC DNA]</scope>
    <source>
        <strain evidence="3">WF-38-12</strain>
    </source>
</reference>
<protein>
    <submittedName>
        <fullName evidence="3">Uncharacterized protein</fullName>
    </submittedName>
</protein>
<evidence type="ECO:0000256" key="1">
    <source>
        <dbReference type="SAM" id="Coils"/>
    </source>
</evidence>
<keyword evidence="1" id="KW-0175">Coiled coil</keyword>
<feature type="compositionally biased region" description="Low complexity" evidence="2">
    <location>
        <begin position="1"/>
        <end position="16"/>
    </location>
</feature>
<accession>A0A0U1LX10</accession>
<evidence type="ECO:0000256" key="2">
    <source>
        <dbReference type="SAM" id="MobiDB-lite"/>
    </source>
</evidence>
<sequence length="534" mass="60421">MGDISSSRTSLTPSSSVGTVPSEGRQPERWWRWGSHSPKQPIIANHSESLILTQRRNRKQPRNFPEPELYSGETDTDARKRMRLIPGTFVSHDGKSLRTSSERGDNMGKLKKGESVAAAPFDTGAGAVPEADIKTAKKIQLLKREIDLLGLHHDRKTSTLKQDIEYLKEENFALCRKLDWCRTQHEAKAGGSYTSDEVEALNAELERRNVEIEEKIKQNSSLEQQLNTAEGLSAVLRDLQDENNVSVIFSEDLVQLETAMNQAALLLVQCFSDEQLSNVQKAPRKNQALNSMIKSSLGKMSILASRPRIAFSALLFCFTRERVFYSDCWTALQLEGYMLRGYQEVIQRITPRGTLETLHRAALQLMLEENDQFRDCWVQSQVEEVRCELLRLLSPLIEASKMKIFDKDIRTALDRVFTRAFHFRARCVPPKGARYELLQIKAGDIFDPEYMEAQTPDGSIQSVPSGKVCRVKLCIHGCLVLHVIENESFDEESRSTISQPFLSVYDRDQAVEKKLEGVLKSGKAIVILEDDSLS</sequence>
<dbReference type="OrthoDB" id="4491582at2759"/>
<feature type="region of interest" description="Disordered" evidence="2">
    <location>
        <begin position="1"/>
        <end position="75"/>
    </location>
</feature>
<dbReference type="Proteomes" id="UP000054383">
    <property type="component" value="Unassembled WGS sequence"/>
</dbReference>
<dbReference type="EMBL" id="CVMT01000004">
    <property type="protein sequence ID" value="CRG87919.1"/>
    <property type="molecule type" value="Genomic_DNA"/>
</dbReference>
<name>A0A0U1LX10_TALIS</name>
<evidence type="ECO:0000313" key="3">
    <source>
        <dbReference type="EMBL" id="CRG87919.1"/>
    </source>
</evidence>
<keyword evidence="4" id="KW-1185">Reference proteome</keyword>
<organism evidence="3 4">
    <name type="scientific">Talaromyces islandicus</name>
    <name type="common">Penicillium islandicum</name>
    <dbReference type="NCBI Taxonomy" id="28573"/>
    <lineage>
        <taxon>Eukaryota</taxon>
        <taxon>Fungi</taxon>
        <taxon>Dikarya</taxon>
        <taxon>Ascomycota</taxon>
        <taxon>Pezizomycotina</taxon>
        <taxon>Eurotiomycetes</taxon>
        <taxon>Eurotiomycetidae</taxon>
        <taxon>Eurotiales</taxon>
        <taxon>Trichocomaceae</taxon>
        <taxon>Talaromyces</taxon>
        <taxon>Talaromyces sect. Islandici</taxon>
    </lineage>
</organism>
<feature type="coiled-coil region" evidence="1">
    <location>
        <begin position="195"/>
        <end position="242"/>
    </location>
</feature>
<evidence type="ECO:0000313" key="4">
    <source>
        <dbReference type="Proteomes" id="UP000054383"/>
    </source>
</evidence>